<dbReference type="InterPro" id="IPR036063">
    <property type="entry name" value="Smr_dom_sf"/>
</dbReference>
<evidence type="ECO:0000259" key="1">
    <source>
        <dbReference type="PROSITE" id="PS50828"/>
    </source>
</evidence>
<organism evidence="2 3">
    <name type="scientific">Dickeya aquatica</name>
    <dbReference type="NCBI Taxonomy" id="1401087"/>
    <lineage>
        <taxon>Bacteria</taxon>
        <taxon>Pseudomonadati</taxon>
        <taxon>Pseudomonadota</taxon>
        <taxon>Gammaproteobacteria</taxon>
        <taxon>Enterobacterales</taxon>
        <taxon>Pectobacteriaceae</taxon>
        <taxon>Dickeya</taxon>
    </lineage>
</organism>
<dbReference type="Proteomes" id="UP000294820">
    <property type="component" value="Chromosome 1"/>
</dbReference>
<keyword evidence="3" id="KW-1185">Reference proteome</keyword>
<sequence length="188" mass="21541">MLPEEKALFMNEMGDVKPLKPSVTVMHLKPATANAQVHRVPEPEPDNVLITGFLDLFSCDTPLEFKREGVQQGVVDKLRQGKYTLDASLNLLRKPVADCRQLLFTFMRQAQHDSLRNLLIIHGKSSRDNAHNNVVRNYLFRWLQQFDTVQAFCPAQPFHGGSGACYVSLRKSEQAKLENRERHARRCR</sequence>
<dbReference type="KEGG" id="daq:DAQ1742_02564"/>
<proteinExistence type="predicted"/>
<protein>
    <recommendedName>
        <fullName evidence="1">Smr domain-containing protein</fullName>
    </recommendedName>
</protein>
<dbReference type="Pfam" id="PF01713">
    <property type="entry name" value="Smr"/>
    <property type="match status" value="1"/>
</dbReference>
<dbReference type="InterPro" id="IPR002625">
    <property type="entry name" value="Smr_dom"/>
</dbReference>
<gene>
    <name evidence="2" type="primary">smrA</name>
    <name evidence="2" type="ORF">DAQ1742_02564</name>
</gene>
<name>A0A375ABF6_9GAMM</name>
<feature type="domain" description="Smr" evidence="1">
    <location>
        <begin position="89"/>
        <end position="170"/>
    </location>
</feature>
<dbReference type="AlphaFoldDB" id="A0A375ABF6"/>
<dbReference type="SMART" id="SM00463">
    <property type="entry name" value="SMR"/>
    <property type="match status" value="1"/>
</dbReference>
<evidence type="ECO:0000313" key="3">
    <source>
        <dbReference type="Proteomes" id="UP000294820"/>
    </source>
</evidence>
<dbReference type="NCBIfam" id="NF033154">
    <property type="entry name" value="endonuc_SmrA"/>
    <property type="match status" value="1"/>
</dbReference>
<dbReference type="EMBL" id="LT615367">
    <property type="protein sequence ID" value="SLM63442.1"/>
    <property type="molecule type" value="Genomic_DNA"/>
</dbReference>
<dbReference type="RefSeq" id="WP_035345916.1">
    <property type="nucleotide sequence ID" value="NZ_LT615367.1"/>
</dbReference>
<dbReference type="PANTHER" id="PTHR35562:SF2">
    <property type="entry name" value="DNA ENDONUCLEASE SMRA-RELATED"/>
    <property type="match status" value="1"/>
</dbReference>
<dbReference type="PROSITE" id="PS50828">
    <property type="entry name" value="SMR"/>
    <property type="match status" value="1"/>
</dbReference>
<dbReference type="Gene3D" id="3.30.1370.110">
    <property type="match status" value="1"/>
</dbReference>
<reference evidence="2 3" key="1">
    <citation type="submission" date="2016-09" db="EMBL/GenBank/DDBJ databases">
        <authorList>
            <person name="Reverchon S."/>
            <person name="Nasser W."/>
            <person name="Leonard S."/>
            <person name="Brochier C."/>
            <person name="Duprey A."/>
        </authorList>
    </citation>
    <scope>NUCLEOTIDE SEQUENCE [LARGE SCALE GENOMIC DNA]</scope>
    <source>
        <strain evidence="2 3">174/2</strain>
    </source>
</reference>
<evidence type="ECO:0000313" key="2">
    <source>
        <dbReference type="EMBL" id="SLM63442.1"/>
    </source>
</evidence>
<accession>A0A375ABF6</accession>
<dbReference type="SUPFAM" id="SSF160443">
    <property type="entry name" value="SMR domain-like"/>
    <property type="match status" value="1"/>
</dbReference>
<dbReference type="GO" id="GO:0004520">
    <property type="term" value="F:DNA endonuclease activity"/>
    <property type="evidence" value="ECO:0007669"/>
    <property type="project" value="TreeGrafter"/>
</dbReference>
<dbReference type="InterPro" id="IPR047688">
    <property type="entry name" value="Endonuc_SmrA"/>
</dbReference>
<dbReference type="PANTHER" id="PTHR35562">
    <property type="entry name" value="DNA ENDONUCLEASE SMRA-RELATED"/>
    <property type="match status" value="1"/>
</dbReference>